<dbReference type="InterPro" id="IPR018484">
    <property type="entry name" value="FGGY_N"/>
</dbReference>
<comment type="similarity">
    <text evidence="1">Belongs to the FGGY kinase family.</text>
</comment>
<dbReference type="Gene3D" id="3.30.420.40">
    <property type="match status" value="2"/>
</dbReference>
<evidence type="ECO:0000256" key="3">
    <source>
        <dbReference type="ARBA" id="ARBA00022777"/>
    </source>
</evidence>
<dbReference type="PANTHER" id="PTHR43095">
    <property type="entry name" value="SUGAR KINASE"/>
    <property type="match status" value="1"/>
</dbReference>
<dbReference type="RefSeq" id="WP_346750368.1">
    <property type="nucleotide sequence ID" value="NZ_JAUJEA010000001.1"/>
</dbReference>
<evidence type="ECO:0000256" key="2">
    <source>
        <dbReference type="ARBA" id="ARBA00022679"/>
    </source>
</evidence>
<sequence length="462" mass="52988">MRQPVTLIFDIGKTNKKLFLFDEELNEISHEYIRFGEVLDDDGFECENLTELVIWIQDRIDQICKDPRYELRAINFSTYGASLVHIDKNGYTVAPFYNYLKPYPEQLKHTFFENYFSKDEFSLITASPSMGMLNSGLQLYYLKHAKPHLFKKLYKSIHFPQYLSSLFTGKYVSDYTSIGCHTGMWDFDKHQYANWLGKEHLRSYLSDCIEVSTKTFTVSINNRSIKVGIGIHDSSSALVPYLHICKESFVLISTGTWSVCLNPFNQNKLTESELNRDCLHFLGTTGKSIKASRLFLGKHLSNQAKLLSEFFGVEYQSYKKVKFKSNFYSKRSSAQALLFDHSVLKPERFGFKNNPGFNLSMFESYEDAFFHLMDELTDLQIASLKLVLGTNTVKNIFIDGGLSSSEVFVQMLTNKLPEYRLCLSDFPSGTALGAALLVNSSQQPPTFLRQGQHFKEYKVSTG</sequence>
<proteinExistence type="inferred from homology"/>
<gene>
    <name evidence="5" type="ORF">QQ008_03200</name>
</gene>
<evidence type="ECO:0000259" key="4">
    <source>
        <dbReference type="Pfam" id="PF00370"/>
    </source>
</evidence>
<evidence type="ECO:0000313" key="6">
    <source>
        <dbReference type="Proteomes" id="UP001172082"/>
    </source>
</evidence>
<dbReference type="Proteomes" id="UP001172082">
    <property type="component" value="Unassembled WGS sequence"/>
</dbReference>
<dbReference type="InterPro" id="IPR050406">
    <property type="entry name" value="FGGY_Carb_Kinase"/>
</dbReference>
<feature type="domain" description="Carbohydrate kinase FGGY N-terminal" evidence="4">
    <location>
        <begin position="6"/>
        <end position="194"/>
    </location>
</feature>
<keyword evidence="2" id="KW-0808">Transferase</keyword>
<keyword evidence="6" id="KW-1185">Reference proteome</keyword>
<dbReference type="GO" id="GO:0016301">
    <property type="term" value="F:kinase activity"/>
    <property type="evidence" value="ECO:0007669"/>
    <property type="project" value="UniProtKB-KW"/>
</dbReference>
<name>A0ABT8KKS2_9BACT</name>
<organism evidence="5 6">
    <name type="scientific">Splendidivirga corallicola</name>
    <dbReference type="NCBI Taxonomy" id="3051826"/>
    <lineage>
        <taxon>Bacteria</taxon>
        <taxon>Pseudomonadati</taxon>
        <taxon>Bacteroidota</taxon>
        <taxon>Cytophagia</taxon>
        <taxon>Cytophagales</taxon>
        <taxon>Splendidivirgaceae</taxon>
        <taxon>Splendidivirga</taxon>
    </lineage>
</organism>
<evidence type="ECO:0000313" key="5">
    <source>
        <dbReference type="EMBL" id="MDN5200343.1"/>
    </source>
</evidence>
<dbReference type="Pfam" id="PF00370">
    <property type="entry name" value="FGGY_N"/>
    <property type="match status" value="1"/>
</dbReference>
<protein>
    <submittedName>
        <fullName evidence="5">FGGY family carbohydrate kinase</fullName>
    </submittedName>
</protein>
<comment type="caution">
    <text evidence="5">The sequence shown here is derived from an EMBL/GenBank/DDBJ whole genome shotgun (WGS) entry which is preliminary data.</text>
</comment>
<accession>A0ABT8KKS2</accession>
<dbReference type="SUPFAM" id="SSF53067">
    <property type="entry name" value="Actin-like ATPase domain"/>
    <property type="match status" value="1"/>
</dbReference>
<reference evidence="5" key="1">
    <citation type="submission" date="2023-06" db="EMBL/GenBank/DDBJ databases">
        <title>Genomic of Parafulvivirga corallium.</title>
        <authorList>
            <person name="Wang G."/>
        </authorList>
    </citation>
    <scope>NUCLEOTIDE SEQUENCE</scope>
    <source>
        <strain evidence="5">BMA10</strain>
    </source>
</reference>
<keyword evidence="3 5" id="KW-0418">Kinase</keyword>
<dbReference type="InterPro" id="IPR043129">
    <property type="entry name" value="ATPase_NBD"/>
</dbReference>
<evidence type="ECO:0000256" key="1">
    <source>
        <dbReference type="ARBA" id="ARBA00009156"/>
    </source>
</evidence>
<dbReference type="EMBL" id="JAUJEA010000001">
    <property type="protein sequence ID" value="MDN5200343.1"/>
    <property type="molecule type" value="Genomic_DNA"/>
</dbReference>